<evidence type="ECO:0000256" key="2">
    <source>
        <dbReference type="SAM" id="MobiDB-lite"/>
    </source>
</evidence>
<keyword evidence="1" id="KW-0479">Metal-binding</keyword>
<feature type="binding site" evidence="1">
    <location>
        <position position="161"/>
    </location>
    <ligand>
        <name>Mg(2+)</name>
        <dbReference type="ChEBI" id="CHEBI:18420"/>
        <label>1</label>
    </ligand>
</feature>
<dbReference type="Pfam" id="PF03747">
    <property type="entry name" value="ADP_ribosyl_GH"/>
    <property type="match status" value="2"/>
</dbReference>
<organism evidence="3 4">
    <name type="scientific">Parathielavia hyrcaniae</name>
    <dbReference type="NCBI Taxonomy" id="113614"/>
    <lineage>
        <taxon>Eukaryota</taxon>
        <taxon>Fungi</taxon>
        <taxon>Dikarya</taxon>
        <taxon>Ascomycota</taxon>
        <taxon>Pezizomycotina</taxon>
        <taxon>Sordariomycetes</taxon>
        <taxon>Sordariomycetidae</taxon>
        <taxon>Sordariales</taxon>
        <taxon>Chaetomiaceae</taxon>
        <taxon>Parathielavia</taxon>
    </lineage>
</organism>
<name>A0AAN6PWY6_9PEZI</name>
<dbReference type="AlphaFoldDB" id="A0AAN6PWY6"/>
<dbReference type="InterPro" id="IPR050792">
    <property type="entry name" value="ADP-ribosylglycohydrolase"/>
</dbReference>
<protein>
    <submittedName>
        <fullName evidence="3">ADP-ribosylglycohydrolase</fullName>
    </submittedName>
</protein>
<feature type="region of interest" description="Disordered" evidence="2">
    <location>
        <begin position="249"/>
        <end position="277"/>
    </location>
</feature>
<dbReference type="Proteomes" id="UP001305647">
    <property type="component" value="Unassembled WGS sequence"/>
</dbReference>
<feature type="binding site" evidence="1">
    <location>
        <position position="159"/>
    </location>
    <ligand>
        <name>Mg(2+)</name>
        <dbReference type="ChEBI" id="CHEBI:18420"/>
        <label>1</label>
    </ligand>
</feature>
<dbReference type="GO" id="GO:0046872">
    <property type="term" value="F:metal ion binding"/>
    <property type="evidence" value="ECO:0007669"/>
    <property type="project" value="UniProtKB-KW"/>
</dbReference>
<dbReference type="EMBL" id="MU863687">
    <property type="protein sequence ID" value="KAK4097027.1"/>
    <property type="molecule type" value="Genomic_DNA"/>
</dbReference>
<dbReference type="InterPro" id="IPR036705">
    <property type="entry name" value="Ribosyl_crysJ1_sf"/>
</dbReference>
<reference evidence="3" key="1">
    <citation type="journal article" date="2023" name="Mol. Phylogenet. Evol.">
        <title>Genome-scale phylogeny and comparative genomics of the fungal order Sordariales.</title>
        <authorList>
            <person name="Hensen N."/>
            <person name="Bonometti L."/>
            <person name="Westerberg I."/>
            <person name="Brannstrom I.O."/>
            <person name="Guillou S."/>
            <person name="Cros-Aarteil S."/>
            <person name="Calhoun S."/>
            <person name="Haridas S."/>
            <person name="Kuo A."/>
            <person name="Mondo S."/>
            <person name="Pangilinan J."/>
            <person name="Riley R."/>
            <person name="LaButti K."/>
            <person name="Andreopoulos B."/>
            <person name="Lipzen A."/>
            <person name="Chen C."/>
            <person name="Yan M."/>
            <person name="Daum C."/>
            <person name="Ng V."/>
            <person name="Clum A."/>
            <person name="Steindorff A."/>
            <person name="Ohm R.A."/>
            <person name="Martin F."/>
            <person name="Silar P."/>
            <person name="Natvig D.O."/>
            <person name="Lalanne C."/>
            <person name="Gautier V."/>
            <person name="Ament-Velasquez S.L."/>
            <person name="Kruys A."/>
            <person name="Hutchinson M.I."/>
            <person name="Powell A.J."/>
            <person name="Barry K."/>
            <person name="Miller A.N."/>
            <person name="Grigoriev I.V."/>
            <person name="Debuchy R."/>
            <person name="Gladieux P."/>
            <person name="Hiltunen Thoren M."/>
            <person name="Johannesson H."/>
        </authorList>
    </citation>
    <scope>NUCLEOTIDE SEQUENCE</scope>
    <source>
        <strain evidence="3">CBS 757.83</strain>
    </source>
</reference>
<dbReference type="PANTHER" id="PTHR16222">
    <property type="entry name" value="ADP-RIBOSYLGLYCOHYDROLASE"/>
    <property type="match status" value="1"/>
</dbReference>
<accession>A0AAN6PWY6</accession>
<proteinExistence type="predicted"/>
<evidence type="ECO:0000313" key="3">
    <source>
        <dbReference type="EMBL" id="KAK4097027.1"/>
    </source>
</evidence>
<keyword evidence="1" id="KW-0460">Magnesium</keyword>
<reference evidence="3" key="2">
    <citation type="submission" date="2023-05" db="EMBL/GenBank/DDBJ databases">
        <authorList>
            <consortium name="Lawrence Berkeley National Laboratory"/>
            <person name="Steindorff A."/>
            <person name="Hensen N."/>
            <person name="Bonometti L."/>
            <person name="Westerberg I."/>
            <person name="Brannstrom I.O."/>
            <person name="Guillou S."/>
            <person name="Cros-Aarteil S."/>
            <person name="Calhoun S."/>
            <person name="Haridas S."/>
            <person name="Kuo A."/>
            <person name="Mondo S."/>
            <person name="Pangilinan J."/>
            <person name="Riley R."/>
            <person name="Labutti K."/>
            <person name="Andreopoulos B."/>
            <person name="Lipzen A."/>
            <person name="Chen C."/>
            <person name="Yanf M."/>
            <person name="Daum C."/>
            <person name="Ng V."/>
            <person name="Clum A."/>
            <person name="Ohm R."/>
            <person name="Martin F."/>
            <person name="Silar P."/>
            <person name="Natvig D."/>
            <person name="Lalanne C."/>
            <person name="Gautier V."/>
            <person name="Ament-Velasquez S.L."/>
            <person name="Kruys A."/>
            <person name="Hutchinson M.I."/>
            <person name="Powell A.J."/>
            <person name="Barry K."/>
            <person name="Miller A.N."/>
            <person name="Grigoriev I.V."/>
            <person name="Debuchy R."/>
            <person name="Gladieux P."/>
            <person name="Thoren M.H."/>
            <person name="Johannesson H."/>
        </authorList>
    </citation>
    <scope>NUCLEOTIDE SEQUENCE</scope>
    <source>
        <strain evidence="3">CBS 757.83</strain>
    </source>
</reference>
<feature type="binding site" evidence="1">
    <location>
        <position position="162"/>
    </location>
    <ligand>
        <name>Mg(2+)</name>
        <dbReference type="ChEBI" id="CHEBI:18420"/>
        <label>1</label>
    </ligand>
</feature>
<evidence type="ECO:0000256" key="1">
    <source>
        <dbReference type="PIRSR" id="PIRSR605502-1"/>
    </source>
</evidence>
<evidence type="ECO:0000313" key="4">
    <source>
        <dbReference type="Proteomes" id="UP001305647"/>
    </source>
</evidence>
<sequence>LAVRLRVWVTQGLRVLDTMPLGLGRLVGTVVASGGFDSEPERVAREYWEGTGRRAAPNGSLMRTHPLGVMCLFRGEREAFELAARMSRVTHVDPSPEGGLENLKLDDPAAMGYVYKTLGSGVVLLRMAMRRTAASRGGLLDRTRLFEHLITDLIMRGGDADTNACFAGALLGGYLGYSFLPDHWKHGLKHGEWLLAKTDALCQVLGLKDGKYIGSEDQDTELHGGRPVISQDEMEGRWMVLQQATFKKMQETEKATSSRPTGSGWSLPWHSKEKKKR</sequence>
<dbReference type="PANTHER" id="PTHR16222:SF28">
    <property type="entry name" value="ADP-RIBOSYLGLYCOHYDROLASE"/>
    <property type="match status" value="1"/>
</dbReference>
<comment type="cofactor">
    <cofactor evidence="1">
        <name>Mg(2+)</name>
        <dbReference type="ChEBI" id="CHEBI:18420"/>
    </cofactor>
    <text evidence="1">Binds 2 magnesium ions per subunit.</text>
</comment>
<dbReference type="Gene3D" id="1.10.4080.10">
    <property type="entry name" value="ADP-ribosylation/Crystallin J1"/>
    <property type="match status" value="2"/>
</dbReference>
<dbReference type="SUPFAM" id="SSF101478">
    <property type="entry name" value="ADP-ribosylglycohydrolase"/>
    <property type="match status" value="1"/>
</dbReference>
<dbReference type="InterPro" id="IPR005502">
    <property type="entry name" value="Ribosyl_crysJ1"/>
</dbReference>
<gene>
    <name evidence="3" type="ORF">N658DRAFT_489503</name>
</gene>
<keyword evidence="4" id="KW-1185">Reference proteome</keyword>
<comment type="caution">
    <text evidence="3">The sequence shown here is derived from an EMBL/GenBank/DDBJ whole genome shotgun (WGS) entry which is preliminary data.</text>
</comment>
<feature type="non-terminal residue" evidence="3">
    <location>
        <position position="1"/>
    </location>
</feature>